<dbReference type="SUPFAM" id="SSF75712">
    <property type="entry name" value="Rad50 coiled-coil Zn hook"/>
    <property type="match status" value="1"/>
</dbReference>
<evidence type="ECO:0000256" key="2">
    <source>
        <dbReference type="ARBA" id="ARBA00022741"/>
    </source>
</evidence>
<feature type="coiled-coil region" evidence="9">
    <location>
        <begin position="377"/>
        <end position="699"/>
    </location>
</feature>
<dbReference type="GO" id="GO:0006302">
    <property type="term" value="P:double-strand break repair"/>
    <property type="evidence" value="ECO:0007669"/>
    <property type="project" value="UniProtKB-UniRule"/>
</dbReference>
<comment type="domain">
    <text evidence="9">The two conserved Cys that bind zinc constitute the zinc-hook, which separates the large intramolecular coiled coil regions. The 2 Cys residues coordinate one molecule of zinc with the help of the 2 Cys residues of the zinc-hook of another Rad50 molecule, thereby forming a V-shaped homodimer.</text>
</comment>
<dbReference type="GeneID" id="55642004"/>
<keyword evidence="6 9" id="KW-0067">ATP-binding</keyword>
<dbReference type="InterPro" id="IPR013134">
    <property type="entry name" value="Zn_hook_RAD50"/>
</dbReference>
<evidence type="ECO:0000259" key="11">
    <source>
        <dbReference type="PROSITE" id="PS51131"/>
    </source>
</evidence>
<feature type="binding site" evidence="9">
    <location>
        <begin position="32"/>
        <end position="38"/>
    </location>
    <ligand>
        <name>ATP</name>
        <dbReference type="ChEBI" id="CHEBI:30616"/>
    </ligand>
</feature>
<keyword evidence="4 9" id="KW-0378">Hydrolase</keyword>
<evidence type="ECO:0000313" key="13">
    <source>
        <dbReference type="Proteomes" id="UP000509301"/>
    </source>
</evidence>
<proteinExistence type="inferred from homology"/>
<evidence type="ECO:0000256" key="8">
    <source>
        <dbReference type="ARBA" id="ARBA00023204"/>
    </source>
</evidence>
<dbReference type="GO" id="GO:0016887">
    <property type="term" value="F:ATP hydrolysis activity"/>
    <property type="evidence" value="ECO:0007669"/>
    <property type="project" value="UniProtKB-UniRule"/>
</dbReference>
<evidence type="ECO:0000256" key="6">
    <source>
        <dbReference type="ARBA" id="ARBA00022840"/>
    </source>
</evidence>
<keyword evidence="3 9" id="KW-0227">DNA damage</keyword>
<dbReference type="GO" id="GO:0005524">
    <property type="term" value="F:ATP binding"/>
    <property type="evidence" value="ECO:0007669"/>
    <property type="project" value="UniProtKB-UniRule"/>
</dbReference>
<dbReference type="HAMAP" id="MF_00449">
    <property type="entry name" value="RAD50"/>
    <property type="match status" value="1"/>
</dbReference>
<evidence type="ECO:0000256" key="5">
    <source>
        <dbReference type="ARBA" id="ARBA00022833"/>
    </source>
</evidence>
<dbReference type="InterPro" id="IPR022982">
    <property type="entry name" value="Rad50_ATPase_archaeal"/>
</dbReference>
<dbReference type="Gene3D" id="1.10.287.510">
    <property type="entry name" value="Helix hairpin bin"/>
    <property type="match status" value="1"/>
</dbReference>
<dbReference type="AlphaFoldDB" id="A0A6N0NXW3"/>
<dbReference type="PANTHER" id="PTHR32114">
    <property type="entry name" value="ABC TRANSPORTER ABCH.3"/>
    <property type="match status" value="1"/>
</dbReference>
<feature type="binding site" evidence="9">
    <location>
        <begin position="768"/>
        <end position="773"/>
    </location>
    <ligand>
        <name>ATP</name>
        <dbReference type="ChEBI" id="CHEBI:30616"/>
    </ligand>
</feature>
<keyword evidence="1 9" id="KW-0479">Metal-binding</keyword>
<dbReference type="KEGG" id="mten:GWK48_08630"/>
<dbReference type="Gene3D" id="3.40.50.300">
    <property type="entry name" value="P-loop containing nucleotide triphosphate hydrolases"/>
    <property type="match status" value="2"/>
</dbReference>
<comment type="similarity">
    <text evidence="9">Belongs to the SMC family. RAD50 subfamily.</text>
</comment>
<dbReference type="OrthoDB" id="25344at2157"/>
<keyword evidence="8 9" id="KW-0234">DNA repair</keyword>
<evidence type="ECO:0000256" key="3">
    <source>
        <dbReference type="ARBA" id="ARBA00022763"/>
    </source>
</evidence>
<comment type="caution">
    <text evidence="9">Lacks conserved residue(s) required for the propagation of feature annotation.</text>
</comment>
<evidence type="ECO:0000256" key="10">
    <source>
        <dbReference type="PROSITE-ProRule" id="PRU00471"/>
    </source>
</evidence>
<sequence length="861" mass="99829">MRIEKLSLRDFLSHERTEVTFKGDINVIIGHNGAGKSSLVDGILFALFRDARGKQEELVKKGKTTSEVELWLKDQLSSVYVKRVIPTSKSDQVLINGRLEARSANEVTRKIERLGLDEKVLPATVFVKQGDIESIFDSLTDVLKKIMKITNLEKLTESGGRIPSLIKEYDTRIKLSERDRQDLNKIQSEREQEEKKITELQERISSLKGERSKLEEEKGKLEKEIEELGKKKEMFIKLDQTRRNVISERERIISELKDLENVERDISETQREIERLEALRGKREILTQLEEKTERKLELEKSVKVYRQRKEKLESDVKLKESLEPVYREYVRLKEDKEKLGKSHDMYLSLSSALNEKRDALKKEQRKLDLIPTHRDLELIDKELKSTEGEITELNEEISSLANEKKQLEKSVESLKTAKGGKCPVCNGPLDDLHRRELLEEYTQRIKDIEGKVYKLRASLTSLQGKRENLEKELMEAKRLEDRKRDSMENVNKLSTEIKSLEDKVEELRRDEESYINVDRRLKEIEQKAVKYLTVANASREELESIEMEIASMDQRLFDIENDIENLRKQLGDVTAKDIEESERKLSSLKERLSLLQSKLGRKRVLSDRLETLEDEQRRVEGELASLNFNAQVLERKNNELKVLLAQLETLSRDEATEEGRLTSSMQNLERIRKTEEEIKERLLEVSKFERAKERLERLRKVLGEGMLQSYLISTLKGRIENNLNDIVSMFNLSFVRIEIIIEQTRSLTGKVNLSVRTPAGQTLSINMLSGGERIAIALGLRLAIAKTLMGELGFMILDEPTIHLDSQRRAELLEVIRESMNVVPQIIVVTHDEEVLRIADFVIRVEKVGESSRVKEEIPQ</sequence>
<evidence type="ECO:0000256" key="9">
    <source>
        <dbReference type="HAMAP-Rule" id="MF_00449"/>
    </source>
</evidence>
<evidence type="ECO:0000256" key="1">
    <source>
        <dbReference type="ARBA" id="ARBA00022723"/>
    </source>
</evidence>
<name>A0A6N0NXW3_9CREN</name>
<dbReference type="PANTHER" id="PTHR32114:SF2">
    <property type="entry name" value="ABC TRANSPORTER ABCH.3"/>
    <property type="match status" value="1"/>
</dbReference>
<feature type="domain" description="Zinc-hook" evidence="11">
    <location>
        <begin position="377"/>
        <end position="475"/>
    </location>
</feature>
<protein>
    <recommendedName>
        <fullName evidence="9">DNA double-strand break repair Rad50 ATPase</fullName>
    </recommendedName>
</protein>
<gene>
    <name evidence="9" type="primary">rad50</name>
    <name evidence="12" type="ORF">GWK48_08630</name>
</gene>
<dbReference type="GO" id="GO:0008270">
    <property type="term" value="F:zinc ion binding"/>
    <property type="evidence" value="ECO:0007669"/>
    <property type="project" value="UniProtKB-UniRule"/>
</dbReference>
<reference evidence="12 13" key="1">
    <citation type="submission" date="2020-02" db="EMBL/GenBank/DDBJ databases">
        <title>Comparative genome analysis reveals the metabolism and evolution of the thermophilic archaeal genus Metallosphaera.</title>
        <authorList>
            <person name="Jiang C."/>
        </authorList>
    </citation>
    <scope>NUCLEOTIDE SEQUENCE [LARGE SCALE GENOMIC DNA]</scope>
    <source>
        <strain evidence="12 13">Ric-A</strain>
    </source>
</reference>
<feature type="binding site" evidence="9 10">
    <location>
        <position position="426"/>
    </location>
    <ligand>
        <name>Zn(2+)</name>
        <dbReference type="ChEBI" id="CHEBI:29105"/>
    </ligand>
</feature>
<dbReference type="Pfam" id="PF04423">
    <property type="entry name" value="Rad50_zn_hook"/>
    <property type="match status" value="1"/>
</dbReference>
<dbReference type="Proteomes" id="UP000509301">
    <property type="component" value="Chromosome"/>
</dbReference>
<keyword evidence="2 9" id="KW-0547">Nucleotide-binding</keyword>
<comment type="subunit">
    <text evidence="9">Homodimer. Forms a heterotetramer composed of two Mre11 subunits and two Rad50 subunits.</text>
</comment>
<keyword evidence="7 9" id="KW-0175">Coiled coil</keyword>
<dbReference type="RefSeq" id="WP_174631415.1">
    <property type="nucleotide sequence ID" value="NZ_CP049074.1"/>
</dbReference>
<keyword evidence="5 9" id="KW-0862">Zinc</keyword>
<dbReference type="InterPro" id="IPR003395">
    <property type="entry name" value="RecF/RecN/SMC_N"/>
</dbReference>
<dbReference type="PROSITE" id="PS51131">
    <property type="entry name" value="ZN_HOOK"/>
    <property type="match status" value="1"/>
</dbReference>
<evidence type="ECO:0000256" key="7">
    <source>
        <dbReference type="ARBA" id="ARBA00023054"/>
    </source>
</evidence>
<evidence type="ECO:0000313" key="12">
    <source>
        <dbReference type="EMBL" id="QKR00429.1"/>
    </source>
</evidence>
<feature type="coiled-coil region" evidence="9">
    <location>
        <begin position="176"/>
        <end position="323"/>
    </location>
</feature>
<feature type="binding site" evidence="9">
    <location>
        <position position="129"/>
    </location>
    <ligand>
        <name>ATP</name>
        <dbReference type="ChEBI" id="CHEBI:30616"/>
    </ligand>
</feature>
<dbReference type="InterPro" id="IPR027417">
    <property type="entry name" value="P-loop_NTPase"/>
</dbReference>
<dbReference type="SUPFAM" id="SSF52540">
    <property type="entry name" value="P-loop containing nucleoside triphosphate hydrolases"/>
    <property type="match status" value="2"/>
</dbReference>
<evidence type="ECO:0000256" key="4">
    <source>
        <dbReference type="ARBA" id="ARBA00022801"/>
    </source>
</evidence>
<dbReference type="EMBL" id="CP049074">
    <property type="protein sequence ID" value="QKR00429.1"/>
    <property type="molecule type" value="Genomic_DNA"/>
</dbReference>
<keyword evidence="13" id="KW-1185">Reference proteome</keyword>
<comment type="function">
    <text evidence="9">Part of the Rad50/Mre11 complex, which is involved in the early steps of DNA double-strand break (DSB) repair. The complex may facilitate opening of the processed DNA ends to aid in the recruitment of HerA and NurA. Rad50 controls the balance between DNA end bridging and DNA resection via ATP-dependent structural rearrangements of the Rad50/Mre11 complex.</text>
</comment>
<accession>A0A6N0NXW3</accession>
<dbReference type="Pfam" id="PF02463">
    <property type="entry name" value="SMC_N"/>
    <property type="match status" value="1"/>
</dbReference>
<feature type="binding site" evidence="9 10">
    <location>
        <position position="423"/>
    </location>
    <ligand>
        <name>Zn(2+)</name>
        <dbReference type="ChEBI" id="CHEBI:29105"/>
    </ligand>
</feature>
<comment type="cofactor">
    <cofactor evidence="9">
        <name>Zn(2+)</name>
        <dbReference type="ChEBI" id="CHEBI:29105"/>
    </cofactor>
    <text evidence="9">Binds 1 zinc ion per homodimer.</text>
</comment>
<organism evidence="12 13">
    <name type="scientific">Metallosphaera tengchongensis</name>
    <dbReference type="NCBI Taxonomy" id="1532350"/>
    <lineage>
        <taxon>Archaea</taxon>
        <taxon>Thermoproteota</taxon>
        <taxon>Thermoprotei</taxon>
        <taxon>Sulfolobales</taxon>
        <taxon>Sulfolobaceae</taxon>
        <taxon>Metallosphaera</taxon>
    </lineage>
</organism>